<proteinExistence type="predicted"/>
<dbReference type="Proteomes" id="UP000257109">
    <property type="component" value="Unassembled WGS sequence"/>
</dbReference>
<evidence type="ECO:0000313" key="1">
    <source>
        <dbReference type="EMBL" id="RDX78302.1"/>
    </source>
</evidence>
<sequence length="128" mass="14739">MVKDASKQNLIDVQVDDFKKQAKVHIKRRNRLKQNTMNDVVFVMANSKLAKKKQTRKLVELNLDDCPFYEYLVPVQVGKDENETTVTTPLPLHDLDITNLNGEGDGIGKDRVEDILSDYDFNLQDYIL</sequence>
<dbReference type="EMBL" id="QJKJ01008909">
    <property type="protein sequence ID" value="RDX78302.1"/>
    <property type="molecule type" value="Genomic_DNA"/>
</dbReference>
<keyword evidence="2" id="KW-1185">Reference proteome</keyword>
<gene>
    <name evidence="1" type="ORF">CR513_41441</name>
</gene>
<feature type="non-terminal residue" evidence="1">
    <location>
        <position position="1"/>
    </location>
</feature>
<name>A0A371FJ34_MUCPR</name>
<accession>A0A371FJ34</accession>
<dbReference type="AlphaFoldDB" id="A0A371FJ34"/>
<reference evidence="1" key="1">
    <citation type="submission" date="2018-05" db="EMBL/GenBank/DDBJ databases">
        <title>Draft genome of Mucuna pruriens seed.</title>
        <authorList>
            <person name="Nnadi N.E."/>
            <person name="Vos R."/>
            <person name="Hasami M.H."/>
            <person name="Devisetty U.K."/>
            <person name="Aguiy J.C."/>
        </authorList>
    </citation>
    <scope>NUCLEOTIDE SEQUENCE [LARGE SCALE GENOMIC DNA]</scope>
    <source>
        <strain evidence="1">JCA_2017</strain>
    </source>
</reference>
<comment type="caution">
    <text evidence="1">The sequence shown here is derived from an EMBL/GenBank/DDBJ whole genome shotgun (WGS) entry which is preliminary data.</text>
</comment>
<protein>
    <submittedName>
        <fullName evidence="1">Uncharacterized protein</fullName>
    </submittedName>
</protein>
<dbReference type="OrthoDB" id="1432818at2759"/>
<evidence type="ECO:0000313" key="2">
    <source>
        <dbReference type="Proteomes" id="UP000257109"/>
    </source>
</evidence>
<organism evidence="1 2">
    <name type="scientific">Mucuna pruriens</name>
    <name type="common">Velvet bean</name>
    <name type="synonym">Dolichos pruriens</name>
    <dbReference type="NCBI Taxonomy" id="157652"/>
    <lineage>
        <taxon>Eukaryota</taxon>
        <taxon>Viridiplantae</taxon>
        <taxon>Streptophyta</taxon>
        <taxon>Embryophyta</taxon>
        <taxon>Tracheophyta</taxon>
        <taxon>Spermatophyta</taxon>
        <taxon>Magnoliopsida</taxon>
        <taxon>eudicotyledons</taxon>
        <taxon>Gunneridae</taxon>
        <taxon>Pentapetalae</taxon>
        <taxon>rosids</taxon>
        <taxon>fabids</taxon>
        <taxon>Fabales</taxon>
        <taxon>Fabaceae</taxon>
        <taxon>Papilionoideae</taxon>
        <taxon>50 kb inversion clade</taxon>
        <taxon>NPAAA clade</taxon>
        <taxon>indigoferoid/millettioid clade</taxon>
        <taxon>Phaseoleae</taxon>
        <taxon>Mucuna</taxon>
    </lineage>
</organism>